<reference evidence="2" key="2">
    <citation type="journal article" date="2023" name="IMA Fungus">
        <title>Comparative genomic study of the Penicillium genus elucidates a diverse pangenome and 15 lateral gene transfer events.</title>
        <authorList>
            <person name="Petersen C."/>
            <person name="Sorensen T."/>
            <person name="Nielsen M.R."/>
            <person name="Sondergaard T.E."/>
            <person name="Sorensen J.L."/>
            <person name="Fitzpatrick D.A."/>
            <person name="Frisvad J.C."/>
            <person name="Nielsen K.L."/>
        </authorList>
    </citation>
    <scope>NUCLEOTIDE SEQUENCE</scope>
    <source>
        <strain evidence="2">IBT 26290</strain>
    </source>
</reference>
<dbReference type="GeneID" id="81423039"/>
<accession>A0A9W9IHQ8</accession>
<name>A0A9W9IHQ8_9EURO</name>
<protein>
    <submittedName>
        <fullName evidence="2">Uncharacterized protein</fullName>
    </submittedName>
</protein>
<dbReference type="Proteomes" id="UP001149163">
    <property type="component" value="Unassembled WGS sequence"/>
</dbReference>
<dbReference type="AlphaFoldDB" id="A0A9W9IHQ8"/>
<keyword evidence="3" id="KW-1185">Reference proteome</keyword>
<evidence type="ECO:0000313" key="2">
    <source>
        <dbReference type="EMBL" id="KAJ5175861.1"/>
    </source>
</evidence>
<dbReference type="OrthoDB" id="4369887at2759"/>
<feature type="region of interest" description="Disordered" evidence="1">
    <location>
        <begin position="309"/>
        <end position="328"/>
    </location>
</feature>
<evidence type="ECO:0000256" key="1">
    <source>
        <dbReference type="SAM" id="MobiDB-lite"/>
    </source>
</evidence>
<dbReference type="EMBL" id="JAPQKN010000001">
    <property type="protein sequence ID" value="KAJ5175861.1"/>
    <property type="molecule type" value="Genomic_DNA"/>
</dbReference>
<evidence type="ECO:0000313" key="3">
    <source>
        <dbReference type="Proteomes" id="UP001149163"/>
    </source>
</evidence>
<proteinExistence type="predicted"/>
<sequence>MFIVLNLAKLGFNSTDPEFSIAEMTSISLDSYNLTLQIFDMFPPEHAERLLGTTRELQDLAIQRFETMRVKNAQGMPTTSNHQKLEKEAPTKLHRIAYQTLYLEVTIRAFCIRSQIDPKTKVSTSCIPLSVKIILTIFLSQLGLYRKMDEAIQSIRHQTSKYFEHYPARADNLRNLWANEFEAATALKHWKSVFSIIQDCKPVFGVNLCDYFMNCILSFDMPDAHRADAIHAMIGNLYGNEGVVPAHLDRLRDYLHYLFTFSLAAAASQNSVMLRDISQKWPEAYYSMAESVIDQAILTATDDAYLRSEQQRQTHLHSDDPVVRDNPQSECQQRHPYPTEELGYLATCSFNQAMDFYSEENDKECRCWAGKAIQLAGLMSNVEGNRLVTLFRKGFEGLF</sequence>
<organism evidence="2 3">
    <name type="scientific">Penicillium canariense</name>
    <dbReference type="NCBI Taxonomy" id="189055"/>
    <lineage>
        <taxon>Eukaryota</taxon>
        <taxon>Fungi</taxon>
        <taxon>Dikarya</taxon>
        <taxon>Ascomycota</taxon>
        <taxon>Pezizomycotina</taxon>
        <taxon>Eurotiomycetes</taxon>
        <taxon>Eurotiomycetidae</taxon>
        <taxon>Eurotiales</taxon>
        <taxon>Aspergillaceae</taxon>
        <taxon>Penicillium</taxon>
    </lineage>
</organism>
<gene>
    <name evidence="2" type="ORF">N7482_001738</name>
</gene>
<reference evidence="2" key="1">
    <citation type="submission" date="2022-11" db="EMBL/GenBank/DDBJ databases">
        <authorList>
            <person name="Petersen C."/>
        </authorList>
    </citation>
    <scope>NUCLEOTIDE SEQUENCE</scope>
    <source>
        <strain evidence="2">IBT 26290</strain>
    </source>
</reference>
<feature type="compositionally biased region" description="Basic and acidic residues" evidence="1">
    <location>
        <begin position="309"/>
        <end position="323"/>
    </location>
</feature>
<comment type="caution">
    <text evidence="2">The sequence shown here is derived from an EMBL/GenBank/DDBJ whole genome shotgun (WGS) entry which is preliminary data.</text>
</comment>
<dbReference type="RefSeq" id="XP_056547469.1">
    <property type="nucleotide sequence ID" value="XM_056683863.1"/>
</dbReference>